<keyword evidence="1" id="KW-0472">Membrane</keyword>
<feature type="transmembrane region" description="Helical" evidence="1">
    <location>
        <begin position="60"/>
        <end position="78"/>
    </location>
</feature>
<proteinExistence type="predicted"/>
<evidence type="ECO:0008006" key="4">
    <source>
        <dbReference type="Google" id="ProtNLM"/>
    </source>
</evidence>
<keyword evidence="1" id="KW-0812">Transmembrane</keyword>
<dbReference type="RefSeq" id="WP_166163288.1">
    <property type="nucleotide sequence ID" value="NZ_CP049740.1"/>
</dbReference>
<gene>
    <name evidence="2" type="ORF">G7057_09580</name>
</gene>
<keyword evidence="3" id="KW-1185">Reference proteome</keyword>
<evidence type="ECO:0000313" key="3">
    <source>
        <dbReference type="Proteomes" id="UP000501451"/>
    </source>
</evidence>
<dbReference type="InterPro" id="IPR008875">
    <property type="entry name" value="TraX"/>
</dbReference>
<sequence length="195" mass="22679">MNQKTNTIKWLAIITMTIDHIGYFLFPSQLWLRIIGRLAFPLFLYTTIEGVQRTKNMNHYLLRLVVTGLISMIVTIQIGNPFNILFTLAIFAFSLEHIKLFPIALLLSNLTEYGIYGFLMGWGIYIMLYKNKWWGIVSLLVLHVFFASTIQSVALLALIPILVKMNWRLPPLPKWLGYSYYPLHQLVLLLLTFIK</sequence>
<reference evidence="2 3" key="1">
    <citation type="journal article" date="2017" name="Int. J. Syst. Evol. Microbiol.">
        <title>Jeotgalibaca porci sp. nov. and Jeotgalibaca arthritidis sp. nov., isolated from pigs, and emended description of the genus Jeotgalibaca.</title>
        <authorList>
            <person name="Zamora L."/>
            <person name="Perez-Sancho M."/>
            <person name="Dominguez L."/>
            <person name="Fernandez-Garayzabal J.F."/>
            <person name="Vela A.I."/>
        </authorList>
    </citation>
    <scope>NUCLEOTIDE SEQUENCE [LARGE SCALE GENOMIC DNA]</scope>
    <source>
        <strain evidence="2 3">CECT 9157</strain>
    </source>
</reference>
<dbReference type="KEGG" id="jar:G7057_09580"/>
<dbReference type="AlphaFoldDB" id="A0A6G7KBL1"/>
<name>A0A6G7KBL1_9LACT</name>
<evidence type="ECO:0000313" key="2">
    <source>
        <dbReference type="EMBL" id="QII82658.1"/>
    </source>
</evidence>
<feature type="transmembrane region" description="Helical" evidence="1">
    <location>
        <begin position="7"/>
        <end position="25"/>
    </location>
</feature>
<accession>A0A6G7KBL1</accession>
<dbReference type="Pfam" id="PF05857">
    <property type="entry name" value="TraX"/>
    <property type="match status" value="1"/>
</dbReference>
<evidence type="ECO:0000256" key="1">
    <source>
        <dbReference type="SAM" id="Phobius"/>
    </source>
</evidence>
<feature type="transmembrane region" description="Helical" evidence="1">
    <location>
        <begin position="135"/>
        <end position="163"/>
    </location>
</feature>
<feature type="transmembrane region" description="Helical" evidence="1">
    <location>
        <begin position="175"/>
        <end position="194"/>
    </location>
</feature>
<keyword evidence="1" id="KW-1133">Transmembrane helix</keyword>
<feature type="transmembrane region" description="Helical" evidence="1">
    <location>
        <begin position="113"/>
        <end position="129"/>
    </location>
</feature>
<dbReference type="Proteomes" id="UP000501451">
    <property type="component" value="Chromosome"/>
</dbReference>
<dbReference type="EMBL" id="CP049740">
    <property type="protein sequence ID" value="QII82658.1"/>
    <property type="molecule type" value="Genomic_DNA"/>
</dbReference>
<organism evidence="2 3">
    <name type="scientific">Jeotgalibaca arthritidis</name>
    <dbReference type="NCBI Taxonomy" id="1868794"/>
    <lineage>
        <taxon>Bacteria</taxon>
        <taxon>Bacillati</taxon>
        <taxon>Bacillota</taxon>
        <taxon>Bacilli</taxon>
        <taxon>Lactobacillales</taxon>
        <taxon>Carnobacteriaceae</taxon>
        <taxon>Jeotgalibaca</taxon>
    </lineage>
</organism>
<protein>
    <recommendedName>
        <fullName evidence="4">Conjugal transfer protein TraX</fullName>
    </recommendedName>
</protein>